<feature type="domain" description="N-acetyltransferase" evidence="1">
    <location>
        <begin position="9"/>
        <end position="151"/>
    </location>
</feature>
<dbReference type="SUPFAM" id="SSF55729">
    <property type="entry name" value="Acyl-CoA N-acyltransferases (Nat)"/>
    <property type="match status" value="1"/>
</dbReference>
<dbReference type="Pfam" id="PF13673">
    <property type="entry name" value="Acetyltransf_10"/>
    <property type="match status" value="1"/>
</dbReference>
<proteinExistence type="predicted"/>
<organism evidence="2 3">
    <name type="scientific">Myroides odoratimimus CIP 101113</name>
    <dbReference type="NCBI Taxonomy" id="883154"/>
    <lineage>
        <taxon>Bacteria</taxon>
        <taxon>Pseudomonadati</taxon>
        <taxon>Bacteroidota</taxon>
        <taxon>Flavobacteriia</taxon>
        <taxon>Flavobacteriales</taxon>
        <taxon>Flavobacteriaceae</taxon>
        <taxon>Myroides</taxon>
    </lineage>
</organism>
<sequence>MNSIHWHTKVFDELTVSELYDIMRLRTDVFVVEQNCPYPELDGKDKKCLHIYATKLDQVVACARIVPPGLSYPEIAIGRVAVHADYRKDGYGRILMQYAIDKIEEEFGAQDIQIGAQSYLKNFYGSFGFEPSSEEYLEDGIPHVDMIRKESEYTK</sequence>
<accession>A0AAV3F4H7</accession>
<protein>
    <recommendedName>
        <fullName evidence="1">N-acetyltransferase domain-containing protein</fullName>
    </recommendedName>
</protein>
<dbReference type="PROSITE" id="PS51186">
    <property type="entry name" value="GNAT"/>
    <property type="match status" value="1"/>
</dbReference>
<gene>
    <name evidence="2" type="ORF">HMPREF9715_01098</name>
</gene>
<dbReference type="EMBL" id="AGEE01000009">
    <property type="protein sequence ID" value="EHO13560.1"/>
    <property type="molecule type" value="Genomic_DNA"/>
</dbReference>
<comment type="caution">
    <text evidence="2">The sequence shown here is derived from an EMBL/GenBank/DDBJ whole genome shotgun (WGS) entry which is preliminary data.</text>
</comment>
<evidence type="ECO:0000313" key="3">
    <source>
        <dbReference type="Proteomes" id="UP000004834"/>
    </source>
</evidence>
<dbReference type="InterPro" id="IPR016181">
    <property type="entry name" value="Acyl_CoA_acyltransferase"/>
</dbReference>
<name>A0AAV3F4H7_9FLAO</name>
<dbReference type="AlphaFoldDB" id="A0AAV3F4H7"/>
<dbReference type="Proteomes" id="UP000004834">
    <property type="component" value="Unassembled WGS sequence"/>
</dbReference>
<dbReference type="Gene3D" id="3.40.630.30">
    <property type="match status" value="1"/>
</dbReference>
<dbReference type="GO" id="GO:0016747">
    <property type="term" value="F:acyltransferase activity, transferring groups other than amino-acyl groups"/>
    <property type="evidence" value="ECO:0007669"/>
    <property type="project" value="InterPro"/>
</dbReference>
<evidence type="ECO:0000259" key="1">
    <source>
        <dbReference type="PROSITE" id="PS51186"/>
    </source>
</evidence>
<dbReference type="CDD" id="cd04301">
    <property type="entry name" value="NAT_SF"/>
    <property type="match status" value="1"/>
</dbReference>
<evidence type="ECO:0000313" key="2">
    <source>
        <dbReference type="EMBL" id="EHO13560.1"/>
    </source>
</evidence>
<dbReference type="InterPro" id="IPR000182">
    <property type="entry name" value="GNAT_dom"/>
</dbReference>
<reference evidence="2 3" key="1">
    <citation type="submission" date="2011-11" db="EMBL/GenBank/DDBJ databases">
        <title>The Genome Sequence of Myroides odoratimimus CIP 101113.</title>
        <authorList>
            <person name="Earl A."/>
            <person name="Ward D."/>
            <person name="Feldgarden M."/>
            <person name="Gevers D."/>
            <person name="Huys G."/>
            <person name="Young S.K."/>
            <person name="Zeng Q."/>
            <person name="Gargeya S."/>
            <person name="Fitzgerald M."/>
            <person name="Haas B."/>
            <person name="Abouelleil A."/>
            <person name="Alvarado L."/>
            <person name="Arachchi H.M."/>
            <person name="Berlin A."/>
            <person name="Brown A."/>
            <person name="Chapman S.B."/>
            <person name="Chen Z."/>
            <person name="Dunbar C."/>
            <person name="Freedman E."/>
            <person name="Gearin G."/>
            <person name="Goldberg J."/>
            <person name="Griggs A."/>
            <person name="Gujja S."/>
            <person name="Heiman D."/>
            <person name="Howarth C."/>
            <person name="Larson L."/>
            <person name="Lui A."/>
            <person name="MacDonald P.J.P."/>
            <person name="Montmayeur A."/>
            <person name="Murphy C."/>
            <person name="Neiman D."/>
            <person name="Pearson M."/>
            <person name="Priest M."/>
            <person name="Roberts A."/>
            <person name="Saif S."/>
            <person name="Shea T."/>
            <person name="Shenoy N."/>
            <person name="Sisk P."/>
            <person name="Stolte C."/>
            <person name="Sykes S."/>
            <person name="Wortman J."/>
            <person name="Nusbaum C."/>
            <person name="Birren B."/>
        </authorList>
    </citation>
    <scope>NUCLEOTIDE SEQUENCE [LARGE SCALE GENOMIC DNA]</scope>
    <source>
        <strain evidence="2 3">CIP 101113</strain>
    </source>
</reference>
<dbReference type="RefSeq" id="WP_006263063.1">
    <property type="nucleotide sequence ID" value="NZ_JH590837.1"/>
</dbReference>